<evidence type="ECO:0000313" key="3">
    <source>
        <dbReference type="EMBL" id="TWT86731.1"/>
    </source>
</evidence>
<accession>A0A5C5ZIU1</accession>
<comment type="caution">
    <text evidence="3">The sequence shown here is derived from an EMBL/GenBank/DDBJ whole genome shotgun (WGS) entry which is preliminary data.</text>
</comment>
<dbReference type="EMBL" id="SJPQ01000004">
    <property type="protein sequence ID" value="TWT86731.1"/>
    <property type="molecule type" value="Genomic_DNA"/>
</dbReference>
<sequence>MKTSLETIRNGLTSQLADLDRDLQAAETQVSELKSTRRQVAAAIRALGGQGSDTAKPAPKKAQVRDAVRELLDQNGGAIDADDLEALVADKLASEQGCSAMGLALRMREVLAADDFTAESGRVHRSSPVRAPQNPASA</sequence>
<keyword evidence="4" id="KW-1185">Reference proteome</keyword>
<feature type="region of interest" description="Disordered" evidence="2">
    <location>
        <begin position="118"/>
        <end position="138"/>
    </location>
</feature>
<evidence type="ECO:0000313" key="4">
    <source>
        <dbReference type="Proteomes" id="UP000315440"/>
    </source>
</evidence>
<reference evidence="3 4" key="1">
    <citation type="submission" date="2019-02" db="EMBL/GenBank/DDBJ databases">
        <title>Deep-cultivation of Planctomycetes and their phenomic and genomic characterization uncovers novel biology.</title>
        <authorList>
            <person name="Wiegand S."/>
            <person name="Jogler M."/>
            <person name="Boedeker C."/>
            <person name="Pinto D."/>
            <person name="Vollmers J."/>
            <person name="Rivas-Marin E."/>
            <person name="Kohn T."/>
            <person name="Peeters S.H."/>
            <person name="Heuer A."/>
            <person name="Rast P."/>
            <person name="Oberbeckmann S."/>
            <person name="Bunk B."/>
            <person name="Jeske O."/>
            <person name="Meyerdierks A."/>
            <person name="Storesund J.E."/>
            <person name="Kallscheuer N."/>
            <person name="Luecker S."/>
            <person name="Lage O.M."/>
            <person name="Pohl T."/>
            <person name="Merkel B.J."/>
            <person name="Hornburger P."/>
            <person name="Mueller R.-W."/>
            <person name="Bruemmer F."/>
            <person name="Labrenz M."/>
            <person name="Spormann A.M."/>
            <person name="Op Den Camp H."/>
            <person name="Overmann J."/>
            <person name="Amann R."/>
            <person name="Jetten M.S.M."/>
            <person name="Mascher T."/>
            <person name="Medema M.H."/>
            <person name="Devos D.P."/>
            <person name="Kaster A.-K."/>
            <person name="Ovreas L."/>
            <person name="Rohde M."/>
            <person name="Galperin M.Y."/>
            <person name="Jogler C."/>
        </authorList>
    </citation>
    <scope>NUCLEOTIDE SEQUENCE [LARGE SCALE GENOMIC DNA]</scope>
    <source>
        <strain evidence="3 4">Mal64</strain>
    </source>
</reference>
<proteinExistence type="predicted"/>
<evidence type="ECO:0000256" key="2">
    <source>
        <dbReference type="SAM" id="MobiDB-lite"/>
    </source>
</evidence>
<evidence type="ECO:0000256" key="1">
    <source>
        <dbReference type="SAM" id="Coils"/>
    </source>
</evidence>
<dbReference type="OrthoDB" id="9835160at2"/>
<dbReference type="RefSeq" id="WP_146402749.1">
    <property type="nucleotide sequence ID" value="NZ_SJPQ01000004.1"/>
</dbReference>
<keyword evidence="1" id="KW-0175">Coiled coil</keyword>
<dbReference type="AlphaFoldDB" id="A0A5C5ZIU1"/>
<organism evidence="3 4">
    <name type="scientific">Pseudobythopirellula maris</name>
    <dbReference type="NCBI Taxonomy" id="2527991"/>
    <lineage>
        <taxon>Bacteria</taxon>
        <taxon>Pseudomonadati</taxon>
        <taxon>Planctomycetota</taxon>
        <taxon>Planctomycetia</taxon>
        <taxon>Pirellulales</taxon>
        <taxon>Lacipirellulaceae</taxon>
        <taxon>Pseudobythopirellula</taxon>
    </lineage>
</organism>
<protein>
    <submittedName>
        <fullName evidence="3">Uncharacterized protein</fullName>
    </submittedName>
</protein>
<gene>
    <name evidence="3" type="ORF">Mal64_35600</name>
</gene>
<feature type="coiled-coil region" evidence="1">
    <location>
        <begin position="9"/>
        <end position="43"/>
    </location>
</feature>
<name>A0A5C5ZIU1_9BACT</name>
<dbReference type="Proteomes" id="UP000315440">
    <property type="component" value="Unassembled WGS sequence"/>
</dbReference>